<evidence type="ECO:0000313" key="1">
    <source>
        <dbReference type="EMBL" id="GFO43723.1"/>
    </source>
</evidence>
<dbReference type="Proteomes" id="UP000735302">
    <property type="component" value="Unassembled WGS sequence"/>
</dbReference>
<dbReference type="AlphaFoldDB" id="A0AAV4DHL9"/>
<proteinExistence type="predicted"/>
<name>A0AAV4DHL9_9GAST</name>
<comment type="caution">
    <text evidence="1">The sequence shown here is derived from an EMBL/GenBank/DDBJ whole genome shotgun (WGS) entry which is preliminary data.</text>
</comment>
<protein>
    <submittedName>
        <fullName evidence="1">Uncharacterized protein</fullName>
    </submittedName>
</protein>
<organism evidence="1 2">
    <name type="scientific">Plakobranchus ocellatus</name>
    <dbReference type="NCBI Taxonomy" id="259542"/>
    <lineage>
        <taxon>Eukaryota</taxon>
        <taxon>Metazoa</taxon>
        <taxon>Spiralia</taxon>
        <taxon>Lophotrochozoa</taxon>
        <taxon>Mollusca</taxon>
        <taxon>Gastropoda</taxon>
        <taxon>Heterobranchia</taxon>
        <taxon>Euthyneura</taxon>
        <taxon>Panpulmonata</taxon>
        <taxon>Sacoglossa</taxon>
        <taxon>Placobranchoidea</taxon>
        <taxon>Plakobranchidae</taxon>
        <taxon>Plakobranchus</taxon>
    </lineage>
</organism>
<evidence type="ECO:0000313" key="2">
    <source>
        <dbReference type="Proteomes" id="UP000735302"/>
    </source>
</evidence>
<dbReference type="EMBL" id="BLXT01007896">
    <property type="protein sequence ID" value="GFO43723.1"/>
    <property type="molecule type" value="Genomic_DNA"/>
</dbReference>
<keyword evidence="2" id="KW-1185">Reference proteome</keyword>
<accession>A0AAV4DHL9</accession>
<sequence>MKVGPRVEFTELDPKPELPALGVKFGSKAETKSSHVRATRFMDRSHASRVFKIGPSNTHPRTHRAKQNCIENCLRHVVSWCPGVRMKPLRSKDGQNSEITIKESRPNRNQPDHTHVQLGCVPLTSTNKAVKARSLYSIVEMPFTVWGTKKEEVKGLASFSMKIGPTILLIGGAQQIVSPPCYLRGPFCRGFEPHHWHPGPTEGLRL</sequence>
<gene>
    <name evidence="1" type="ORF">PoB_007022800</name>
</gene>
<reference evidence="1 2" key="1">
    <citation type="journal article" date="2021" name="Elife">
        <title>Chloroplast acquisition without the gene transfer in kleptoplastic sea slugs, Plakobranchus ocellatus.</title>
        <authorList>
            <person name="Maeda T."/>
            <person name="Takahashi S."/>
            <person name="Yoshida T."/>
            <person name="Shimamura S."/>
            <person name="Takaki Y."/>
            <person name="Nagai Y."/>
            <person name="Toyoda A."/>
            <person name="Suzuki Y."/>
            <person name="Arimoto A."/>
            <person name="Ishii H."/>
            <person name="Satoh N."/>
            <person name="Nishiyama T."/>
            <person name="Hasebe M."/>
            <person name="Maruyama T."/>
            <person name="Minagawa J."/>
            <person name="Obokata J."/>
            <person name="Shigenobu S."/>
        </authorList>
    </citation>
    <scope>NUCLEOTIDE SEQUENCE [LARGE SCALE GENOMIC DNA]</scope>
</reference>